<keyword evidence="4" id="KW-1185">Reference proteome</keyword>
<feature type="domain" description="EamA" evidence="2">
    <location>
        <begin position="145"/>
        <end position="269"/>
    </location>
</feature>
<feature type="transmembrane region" description="Helical" evidence="1">
    <location>
        <begin position="70"/>
        <end position="89"/>
    </location>
</feature>
<accession>A9D907</accession>
<dbReference type="InterPro" id="IPR000620">
    <property type="entry name" value="EamA_dom"/>
</dbReference>
<protein>
    <submittedName>
        <fullName evidence="3">Permease of the drug/metabolite transporter (DMT) superfamily</fullName>
    </submittedName>
</protein>
<evidence type="ECO:0000259" key="2">
    <source>
        <dbReference type="Pfam" id="PF00892"/>
    </source>
</evidence>
<proteinExistence type="predicted"/>
<feature type="transmembrane region" description="Helical" evidence="1">
    <location>
        <begin position="258"/>
        <end position="276"/>
    </location>
</feature>
<dbReference type="PANTHER" id="PTHR22911:SF135">
    <property type="entry name" value="BLR4310 PROTEIN"/>
    <property type="match status" value="1"/>
</dbReference>
<dbReference type="InterPro" id="IPR037185">
    <property type="entry name" value="EmrE-like"/>
</dbReference>
<dbReference type="PANTHER" id="PTHR22911">
    <property type="entry name" value="ACYL-MALONYL CONDENSING ENZYME-RELATED"/>
    <property type="match status" value="1"/>
</dbReference>
<comment type="caution">
    <text evidence="3">The sequence shown here is derived from an EMBL/GenBank/DDBJ whole genome shotgun (WGS) entry which is preliminary data.</text>
</comment>
<feature type="transmembrane region" description="Helical" evidence="1">
    <location>
        <begin position="119"/>
        <end position="138"/>
    </location>
</feature>
<feature type="transmembrane region" description="Helical" evidence="1">
    <location>
        <begin position="204"/>
        <end position="221"/>
    </location>
</feature>
<keyword evidence="1" id="KW-0472">Membrane</keyword>
<dbReference type="AlphaFoldDB" id="A9D907"/>
<dbReference type="eggNOG" id="COG0697">
    <property type="taxonomic scope" value="Bacteria"/>
</dbReference>
<dbReference type="RefSeq" id="WP_007197330.1">
    <property type="nucleotide sequence ID" value="NZ_CM002917.1"/>
</dbReference>
<dbReference type="Proteomes" id="UP000004291">
    <property type="component" value="Chromosome"/>
</dbReference>
<evidence type="ECO:0000313" key="4">
    <source>
        <dbReference type="Proteomes" id="UP000004291"/>
    </source>
</evidence>
<feature type="domain" description="EamA" evidence="2">
    <location>
        <begin position="2"/>
        <end position="134"/>
    </location>
</feature>
<evidence type="ECO:0000313" key="3">
    <source>
        <dbReference type="EMBL" id="EDQ32826.1"/>
    </source>
</evidence>
<gene>
    <name evidence="3" type="ORF">HPDFL43_07754</name>
</gene>
<reference evidence="3 4" key="2">
    <citation type="submission" date="2012-06" db="EMBL/GenBank/DDBJ databases">
        <authorList>
            <person name="Fiebig A."/>
        </authorList>
    </citation>
    <scope>NUCLEOTIDE SEQUENCE [LARGE SCALE GENOMIC DNA]</scope>
    <source>
        <strain evidence="3 4">DFL-43</strain>
    </source>
</reference>
<feature type="transmembrane region" description="Helical" evidence="1">
    <location>
        <begin position="144"/>
        <end position="162"/>
    </location>
</feature>
<keyword evidence="1" id="KW-0812">Transmembrane</keyword>
<sequence>MRGIVLMVLGMLGFAAEDMFIKLAAAGLPVGQILVVLGFPGALFFAFLARSRGQDPFSATFFRPAVLIRNASEMLGSIGFVTALALVPLATVTTILQAAPLFVTMGAALILGEQVGWRRWTAILVGFFGVLLVIRPGFEGFDANVLWAVLGVVSLSIRDIASRKVPKAVSSLQLAIWGFLAVGFAGLPVLAITGGAKIPTMPETAYLAAALATGTFAYWALTEATRLGEIAVVTPFRYSRLVFSTVVGLLVFSEVPDTYTLLGAGIIIATGLYTLIRERKRRREAAALAKAETGINTKT</sequence>
<dbReference type="Pfam" id="PF00892">
    <property type="entry name" value="EamA"/>
    <property type="match status" value="2"/>
</dbReference>
<dbReference type="EMBL" id="ABIA03000002">
    <property type="protein sequence ID" value="EDQ32826.1"/>
    <property type="molecule type" value="Genomic_DNA"/>
</dbReference>
<dbReference type="HOGENOM" id="CLU_032828_2_0_5"/>
<feature type="transmembrane region" description="Helical" evidence="1">
    <location>
        <begin position="174"/>
        <end position="192"/>
    </location>
</feature>
<dbReference type="GO" id="GO:0016020">
    <property type="term" value="C:membrane"/>
    <property type="evidence" value="ECO:0007669"/>
    <property type="project" value="InterPro"/>
</dbReference>
<keyword evidence="1" id="KW-1133">Transmembrane helix</keyword>
<organism evidence="3 4">
    <name type="scientific">Hoeflea phototrophica (strain DSM 17068 / NCIMB 14078 / DFL-43)</name>
    <dbReference type="NCBI Taxonomy" id="411684"/>
    <lineage>
        <taxon>Bacteria</taxon>
        <taxon>Pseudomonadati</taxon>
        <taxon>Pseudomonadota</taxon>
        <taxon>Alphaproteobacteria</taxon>
        <taxon>Hyphomicrobiales</taxon>
        <taxon>Rhizobiaceae</taxon>
        <taxon>Hoeflea</taxon>
    </lineage>
</organism>
<feature type="transmembrane region" description="Helical" evidence="1">
    <location>
        <begin position="25"/>
        <end position="49"/>
    </location>
</feature>
<name>A9D907_HOEPD</name>
<reference evidence="3 4" key="1">
    <citation type="submission" date="2007-10" db="EMBL/GenBank/DDBJ databases">
        <authorList>
            <person name="Wagner-Dobler I."/>
            <person name="Ferriera S."/>
            <person name="Johnson J."/>
            <person name="Kravitz S."/>
            <person name="Beeson K."/>
            <person name="Sutton G."/>
            <person name="Rogers Y.-H."/>
            <person name="Friedman R."/>
            <person name="Frazier M."/>
            <person name="Venter J.C."/>
        </authorList>
    </citation>
    <scope>NUCLEOTIDE SEQUENCE [LARGE SCALE GENOMIC DNA]</scope>
    <source>
        <strain evidence="3 4">DFL-43</strain>
    </source>
</reference>
<evidence type="ECO:0000256" key="1">
    <source>
        <dbReference type="SAM" id="Phobius"/>
    </source>
</evidence>
<dbReference type="SUPFAM" id="SSF103481">
    <property type="entry name" value="Multidrug resistance efflux transporter EmrE"/>
    <property type="match status" value="2"/>
</dbReference>